<comment type="caution">
    <text evidence="2">The sequence shown here is derived from an EMBL/GenBank/DDBJ whole genome shotgun (WGS) entry which is preliminary data.</text>
</comment>
<proteinExistence type="predicted"/>
<sequence>MRTGLSLVVSLLLLLSSSANTFSLYTDMLKALTQQRSDMSTNVMTDFFRPRTYVLFTNNGTPVKRKHDRNDERRRHVYTLFGANLIR</sequence>
<keyword evidence="3" id="KW-1185">Reference proteome</keyword>
<reference evidence="2" key="1">
    <citation type="submission" date="2023-06" db="EMBL/GenBank/DDBJ databases">
        <title>Genomic analysis of the entomopathogenic nematode Steinernema hermaphroditum.</title>
        <authorList>
            <person name="Schwarz E.M."/>
            <person name="Heppert J.K."/>
            <person name="Baniya A."/>
            <person name="Schwartz H.T."/>
            <person name="Tan C.-H."/>
            <person name="Antoshechkin I."/>
            <person name="Sternberg P.W."/>
            <person name="Goodrich-Blair H."/>
            <person name="Dillman A.R."/>
        </authorList>
    </citation>
    <scope>NUCLEOTIDE SEQUENCE</scope>
    <source>
        <strain evidence="2">PS9179</strain>
        <tissue evidence="2">Whole animal</tissue>
    </source>
</reference>
<name>A0AA39H8V6_9BILA</name>
<accession>A0AA39H8V6</accession>
<evidence type="ECO:0000256" key="1">
    <source>
        <dbReference type="SAM" id="SignalP"/>
    </source>
</evidence>
<protein>
    <submittedName>
        <fullName evidence="2">Uncharacterized protein</fullName>
    </submittedName>
</protein>
<dbReference type="AlphaFoldDB" id="A0AA39H8V6"/>
<dbReference type="EMBL" id="JAUCMV010000004">
    <property type="protein sequence ID" value="KAK0401380.1"/>
    <property type="molecule type" value="Genomic_DNA"/>
</dbReference>
<evidence type="ECO:0000313" key="2">
    <source>
        <dbReference type="EMBL" id="KAK0401380.1"/>
    </source>
</evidence>
<feature type="signal peptide" evidence="1">
    <location>
        <begin position="1"/>
        <end position="19"/>
    </location>
</feature>
<organism evidence="2 3">
    <name type="scientific">Steinernema hermaphroditum</name>
    <dbReference type="NCBI Taxonomy" id="289476"/>
    <lineage>
        <taxon>Eukaryota</taxon>
        <taxon>Metazoa</taxon>
        <taxon>Ecdysozoa</taxon>
        <taxon>Nematoda</taxon>
        <taxon>Chromadorea</taxon>
        <taxon>Rhabditida</taxon>
        <taxon>Tylenchina</taxon>
        <taxon>Panagrolaimomorpha</taxon>
        <taxon>Strongyloidoidea</taxon>
        <taxon>Steinernematidae</taxon>
        <taxon>Steinernema</taxon>
    </lineage>
</organism>
<keyword evidence="1" id="KW-0732">Signal</keyword>
<gene>
    <name evidence="2" type="ORF">QR680_015750</name>
</gene>
<evidence type="ECO:0000313" key="3">
    <source>
        <dbReference type="Proteomes" id="UP001175271"/>
    </source>
</evidence>
<dbReference type="Proteomes" id="UP001175271">
    <property type="component" value="Unassembled WGS sequence"/>
</dbReference>
<feature type="chain" id="PRO_5041325282" evidence="1">
    <location>
        <begin position="20"/>
        <end position="87"/>
    </location>
</feature>